<dbReference type="EMBL" id="KU736867">
    <property type="protein sequence ID" value="AMP42131.1"/>
    <property type="molecule type" value="Genomic_DNA"/>
</dbReference>
<accession>A0A142BVJ3</accession>
<reference evidence="1" key="2">
    <citation type="submission" date="2016-02" db="EMBL/GenBank/DDBJ databases">
        <authorList>
            <person name="Wen L."/>
            <person name="He K."/>
            <person name="Yang H."/>
        </authorList>
    </citation>
    <scope>NUCLEOTIDE SEQUENCE</scope>
</reference>
<sequence length="63" mass="7063">MTTLDMRALYYIALPLGGEQEANRQAYTERVKANENCLNQNFTILSQTIAELSARLSALEANQ</sequence>
<organism evidence="1">
    <name type="scientific">uncultured bacterium IN-02</name>
    <dbReference type="NCBI Taxonomy" id="1805580"/>
    <lineage>
        <taxon>Bacteria</taxon>
        <taxon>environmental samples</taxon>
    </lineage>
</organism>
<dbReference type="AlphaFoldDB" id="A0A142BVJ3"/>
<evidence type="ECO:0000313" key="1">
    <source>
        <dbReference type="EMBL" id="AMP42131.1"/>
    </source>
</evidence>
<name>A0A142BVJ3_9BACT</name>
<protein>
    <submittedName>
        <fullName evidence="1">Uncharacterized protein</fullName>
    </submittedName>
</protein>
<proteinExistence type="predicted"/>
<reference evidence="1" key="1">
    <citation type="journal article" date="2016" name="Appl. Environ. Microbiol.">
        <title>Diversity of the Tetracycline Mobilome within a Chinese Pig Manure Sample.</title>
        <authorList>
            <person name="Leclercq S.O."/>
            <person name="Wang C."/>
            <person name="Zhu Y."/>
            <person name="Wu H."/>
            <person name="Du X."/>
            <person name="Liu Z."/>
            <person name="Feng J."/>
        </authorList>
    </citation>
    <scope>NUCLEOTIDE SEQUENCE</scope>
</reference>